<comment type="caution">
    <text evidence="3">The sequence shown here is derived from an EMBL/GenBank/DDBJ whole genome shotgun (WGS) entry which is preliminary data.</text>
</comment>
<protein>
    <submittedName>
        <fullName evidence="3">Macro domain-containing protein</fullName>
    </submittedName>
</protein>
<dbReference type="CDD" id="cd02901">
    <property type="entry name" value="Macro_Poa1p-like"/>
    <property type="match status" value="1"/>
</dbReference>
<feature type="domain" description="Macro" evidence="2">
    <location>
        <begin position="1"/>
        <end position="137"/>
    </location>
</feature>
<dbReference type="InterPro" id="IPR050892">
    <property type="entry name" value="ADP-ribose_metab_enzymes"/>
</dbReference>
<dbReference type="RefSeq" id="WP_227092994.1">
    <property type="nucleotide sequence ID" value="NZ_JARTJM010000036.1"/>
</dbReference>
<dbReference type="PANTHER" id="PTHR12521">
    <property type="entry name" value="PROTEIN C6ORF130"/>
    <property type="match status" value="1"/>
</dbReference>
<organism evidence="3 4">
    <name type="scientific">Caldifermentibacillus hisashii</name>
    <dbReference type="NCBI Taxonomy" id="996558"/>
    <lineage>
        <taxon>Bacteria</taxon>
        <taxon>Bacillati</taxon>
        <taxon>Bacillota</taxon>
        <taxon>Bacilli</taxon>
        <taxon>Bacillales</taxon>
        <taxon>Bacillaceae</taxon>
        <taxon>Caldifermentibacillus</taxon>
    </lineage>
</organism>
<dbReference type="Gene3D" id="3.40.220.10">
    <property type="entry name" value="Leucine Aminopeptidase, subunit E, domain 1"/>
    <property type="match status" value="1"/>
</dbReference>
<name>A0ABU9K3L4_9BACI</name>
<evidence type="ECO:0000259" key="2">
    <source>
        <dbReference type="PROSITE" id="PS51154"/>
    </source>
</evidence>
<dbReference type="InterPro" id="IPR043472">
    <property type="entry name" value="Macro_dom-like"/>
</dbReference>
<dbReference type="InterPro" id="IPR002589">
    <property type="entry name" value="Macro_dom"/>
</dbReference>
<evidence type="ECO:0000313" key="4">
    <source>
        <dbReference type="Proteomes" id="UP001459714"/>
    </source>
</evidence>
<evidence type="ECO:0000256" key="1">
    <source>
        <dbReference type="ARBA" id="ARBA00035885"/>
    </source>
</evidence>
<gene>
    <name evidence="3" type="ORF">NST17_20945</name>
</gene>
<evidence type="ECO:0000313" key="3">
    <source>
        <dbReference type="EMBL" id="MEL3959624.1"/>
    </source>
</evidence>
<dbReference type="SUPFAM" id="SSF52949">
    <property type="entry name" value="Macro domain-like"/>
    <property type="match status" value="1"/>
</dbReference>
<comment type="catalytic activity">
    <reaction evidence="1">
        <text>an N-(ADP-alpha-D-ribosyl)-thymidine in DNA + H2O = a thymidine in DNA + ADP-D-ribose</text>
        <dbReference type="Rhea" id="RHEA:71655"/>
        <dbReference type="Rhea" id="RHEA-COMP:13556"/>
        <dbReference type="Rhea" id="RHEA-COMP:18051"/>
        <dbReference type="ChEBI" id="CHEBI:15377"/>
        <dbReference type="ChEBI" id="CHEBI:57967"/>
        <dbReference type="ChEBI" id="CHEBI:137386"/>
        <dbReference type="ChEBI" id="CHEBI:191199"/>
    </reaction>
    <physiologicalReaction direction="left-to-right" evidence="1">
        <dbReference type="Rhea" id="RHEA:71656"/>
    </physiologicalReaction>
</comment>
<sequence>MFYEEKQEDLFNVPDSFYLAHCISRDCKMGAGIAVLFEQKFHMRQTLLAQKRSNPDCICVGRVFNLITKERYWHKPTLESVREAVEKMKEIALQENIKKIAMPRIASGLDRLNWVDVKAMIMDVFNDTDIHILVCIK</sequence>
<dbReference type="PANTHER" id="PTHR12521:SF0">
    <property type="entry name" value="ADP-RIBOSE GLYCOHYDROLASE OARD1"/>
    <property type="match status" value="1"/>
</dbReference>
<dbReference type="EMBL" id="JBBYAK010000003">
    <property type="protein sequence ID" value="MEL3959624.1"/>
    <property type="molecule type" value="Genomic_DNA"/>
</dbReference>
<keyword evidence="4" id="KW-1185">Reference proteome</keyword>
<dbReference type="PROSITE" id="PS51154">
    <property type="entry name" value="MACRO"/>
    <property type="match status" value="1"/>
</dbReference>
<reference evidence="3 4" key="1">
    <citation type="submission" date="2024-03" db="EMBL/GenBank/DDBJ databases">
        <title>Bacilli Hybrid Assemblies.</title>
        <authorList>
            <person name="Kovac J."/>
        </authorList>
    </citation>
    <scope>NUCLEOTIDE SEQUENCE [LARGE SCALE GENOMIC DNA]</scope>
    <source>
        <strain evidence="3 4">FSL M8-0022</strain>
    </source>
</reference>
<proteinExistence type="predicted"/>
<accession>A0ABU9K3L4</accession>
<dbReference type="Proteomes" id="UP001459714">
    <property type="component" value="Unassembled WGS sequence"/>
</dbReference>